<evidence type="ECO:0000313" key="2">
    <source>
        <dbReference type="EMBL" id="GAA2215330.1"/>
    </source>
</evidence>
<accession>A0ABP5PWB2</accession>
<reference evidence="3" key="1">
    <citation type="journal article" date="2019" name="Int. J. Syst. Evol. Microbiol.">
        <title>The Global Catalogue of Microorganisms (GCM) 10K type strain sequencing project: providing services to taxonomists for standard genome sequencing and annotation.</title>
        <authorList>
            <consortium name="The Broad Institute Genomics Platform"/>
            <consortium name="The Broad Institute Genome Sequencing Center for Infectious Disease"/>
            <person name="Wu L."/>
            <person name="Ma J."/>
        </authorList>
    </citation>
    <scope>NUCLEOTIDE SEQUENCE [LARGE SCALE GENOMIC DNA]</scope>
    <source>
        <strain evidence="3">JCM 16114</strain>
    </source>
</reference>
<keyword evidence="3" id="KW-1185">Reference proteome</keyword>
<proteinExistence type="predicted"/>
<sequence>MAAVLVLAVLGLTPPAAAAARSACTWRMQPLPAPAGTTQHLVEATDHSGGYAGRAYFPATGWRILYWKDGRVIDYGASGQGADRVVGQNRAGTIAGTSLKGLYGEHVVSFRIRSGQREMLPALPGAETTSRAAGIADNGDVYGNALLWRGTGFVPVVVRWPHDRPGVVEQVQGVPDGMALIDVDGDGTLLVGARTTYPWPYLWRDGQVTRLPEAPDTQHGYALVIAGGLVGGSLRLGSDPNRPAYWDRDGVPHVLPQGAQVTQLNRNGLLVTSLTGTPFQVWRYGTSLGQLDGAESVTTVGDDDSVGGSTRGQNSLPAAAVWRCGS</sequence>
<gene>
    <name evidence="2" type="ORF">GCM10009850_107970</name>
</gene>
<keyword evidence="1" id="KW-0732">Signal</keyword>
<name>A0ABP5PWB2_9ACTN</name>
<feature type="signal peptide" evidence="1">
    <location>
        <begin position="1"/>
        <end position="18"/>
    </location>
</feature>
<evidence type="ECO:0000256" key="1">
    <source>
        <dbReference type="SAM" id="SignalP"/>
    </source>
</evidence>
<dbReference type="EMBL" id="BAAAQX010000049">
    <property type="protein sequence ID" value="GAA2215330.1"/>
    <property type="molecule type" value="Genomic_DNA"/>
</dbReference>
<evidence type="ECO:0000313" key="3">
    <source>
        <dbReference type="Proteomes" id="UP001499843"/>
    </source>
</evidence>
<protein>
    <submittedName>
        <fullName evidence="2">Uncharacterized protein</fullName>
    </submittedName>
</protein>
<comment type="caution">
    <text evidence="2">The sequence shown here is derived from an EMBL/GenBank/DDBJ whole genome shotgun (WGS) entry which is preliminary data.</text>
</comment>
<feature type="chain" id="PRO_5046812570" evidence="1">
    <location>
        <begin position="19"/>
        <end position="326"/>
    </location>
</feature>
<dbReference type="Proteomes" id="UP001499843">
    <property type="component" value="Unassembled WGS sequence"/>
</dbReference>
<organism evidence="2 3">
    <name type="scientific">Nonomuraea monospora</name>
    <dbReference type="NCBI Taxonomy" id="568818"/>
    <lineage>
        <taxon>Bacteria</taxon>
        <taxon>Bacillati</taxon>
        <taxon>Actinomycetota</taxon>
        <taxon>Actinomycetes</taxon>
        <taxon>Streptosporangiales</taxon>
        <taxon>Streptosporangiaceae</taxon>
        <taxon>Nonomuraea</taxon>
    </lineage>
</organism>